<reference evidence="2" key="2">
    <citation type="submission" date="2014-07" db="EMBL/GenBank/DDBJ databases">
        <authorList>
            <person name="Hull J."/>
        </authorList>
    </citation>
    <scope>NUCLEOTIDE SEQUENCE</scope>
</reference>
<sequence>MEAKFVLTSCALLALIATSSAGTTQLKSKPIVNDLEKALANVEATFSEVYHSIVVAGEIILLLPIKATKLIGMEALNLVHDVEMAFGNIGKFVKNLSSNIENLVVQDLLIDGTRNILMIVRTIRKTLEIIKKRLEHL</sequence>
<dbReference type="AlphaFoldDB" id="A0A0A9WFC4"/>
<feature type="signal peptide" evidence="1">
    <location>
        <begin position="1"/>
        <end position="21"/>
    </location>
</feature>
<evidence type="ECO:0000256" key="1">
    <source>
        <dbReference type="SAM" id="SignalP"/>
    </source>
</evidence>
<name>A0A0A9WFC4_LYGHE</name>
<gene>
    <name evidence="2" type="primary">APL3_1</name>
    <name evidence="2" type="ORF">CM83_44803</name>
</gene>
<accession>A0A0A9WFC4</accession>
<evidence type="ECO:0000313" key="3">
    <source>
        <dbReference type="EMBL" id="JAG57410.1"/>
    </source>
</evidence>
<dbReference type="EMBL" id="GBHO01036487">
    <property type="protein sequence ID" value="JAG07117.1"/>
    <property type="molecule type" value="Transcribed_RNA"/>
</dbReference>
<keyword evidence="1" id="KW-0732">Signal</keyword>
<feature type="chain" id="PRO_5015033653" evidence="1">
    <location>
        <begin position="22"/>
        <end position="137"/>
    </location>
</feature>
<proteinExistence type="predicted"/>
<dbReference type="EMBL" id="GBRD01008411">
    <property type="protein sequence ID" value="JAG57410.1"/>
    <property type="molecule type" value="Transcribed_RNA"/>
</dbReference>
<evidence type="ECO:0000313" key="2">
    <source>
        <dbReference type="EMBL" id="JAG07117.1"/>
    </source>
</evidence>
<organism evidence="2">
    <name type="scientific">Lygus hesperus</name>
    <name type="common">Western plant bug</name>
    <dbReference type="NCBI Taxonomy" id="30085"/>
    <lineage>
        <taxon>Eukaryota</taxon>
        <taxon>Metazoa</taxon>
        <taxon>Ecdysozoa</taxon>
        <taxon>Arthropoda</taxon>
        <taxon>Hexapoda</taxon>
        <taxon>Insecta</taxon>
        <taxon>Pterygota</taxon>
        <taxon>Neoptera</taxon>
        <taxon>Paraneoptera</taxon>
        <taxon>Hemiptera</taxon>
        <taxon>Heteroptera</taxon>
        <taxon>Panheteroptera</taxon>
        <taxon>Cimicomorpha</taxon>
        <taxon>Miridae</taxon>
        <taxon>Mirini</taxon>
        <taxon>Lygus</taxon>
    </lineage>
</organism>
<reference evidence="2" key="1">
    <citation type="journal article" date="2014" name="PLoS ONE">
        <title>Transcriptome-Based Identification of ABC Transporters in the Western Tarnished Plant Bug Lygus hesperus.</title>
        <authorList>
            <person name="Hull J.J."/>
            <person name="Chaney K."/>
            <person name="Geib S.M."/>
            <person name="Fabrick J.A."/>
            <person name="Brent C.S."/>
            <person name="Walsh D."/>
            <person name="Lavine L.C."/>
        </authorList>
    </citation>
    <scope>NUCLEOTIDE SEQUENCE</scope>
</reference>
<reference evidence="3" key="3">
    <citation type="submission" date="2014-09" db="EMBL/GenBank/DDBJ databases">
        <authorList>
            <person name="Magalhaes I.L.F."/>
            <person name="Oliveira U."/>
            <person name="Santos F.R."/>
            <person name="Vidigal T.H.D.A."/>
            <person name="Brescovit A.D."/>
            <person name="Santos A.J."/>
        </authorList>
    </citation>
    <scope>NUCLEOTIDE SEQUENCE</scope>
</reference>
<protein>
    <submittedName>
        <fullName evidence="2">Apolipophorin-3</fullName>
    </submittedName>
</protein>